<dbReference type="RefSeq" id="WP_271054928.1">
    <property type="nucleotide sequence ID" value="NZ_JAQIIO010000008.1"/>
</dbReference>
<gene>
    <name evidence="2" type="ORF">O2N63_14120</name>
</gene>
<proteinExistence type="predicted"/>
<keyword evidence="3" id="KW-1185">Reference proteome</keyword>
<evidence type="ECO:0000313" key="2">
    <source>
        <dbReference type="EMBL" id="MDA5095220.1"/>
    </source>
</evidence>
<sequence length="407" mass="44516">MEEPDRRPPQARRKEAEPQFSQPFRQIFVMLVVLGLVGFGGFVALPQVLPVFLANLYLNAFIALVFVFGLLACFWQVWQVAGSVIWIEGFVGEREGHNPDRAPRLLAALAKLLSTRGARLQIGASSSRTILDSVATRIDEARDITRYIVNLLIFLGLLGTFFGLATTVPAVVETIRSLAPSGDEGGAEVFNRLMTGLEEQLGGMGTAFSSSLLGLAGSLVVGLMELFAGHGQNRFYRELEEWLSSITRVSVASGDSEGDGAAVAYLAAMSEQVEAMQVMFTQTDVNRAMLDERLGQLAGTVEGLTYKIAETQINRPEPPMHQMNELNLAMSQLIAGQDRVIEALEGKGEVGTHPDAESRMRLRSIDVQMLRILEEMQAGRQESLADLRQDLAMLIHVIRVASGQDQV</sequence>
<feature type="transmembrane region" description="Helical" evidence="1">
    <location>
        <begin position="207"/>
        <end position="228"/>
    </location>
</feature>
<keyword evidence="1" id="KW-0812">Transmembrane</keyword>
<feature type="transmembrane region" description="Helical" evidence="1">
    <location>
        <begin position="147"/>
        <end position="172"/>
    </location>
</feature>
<feature type="transmembrane region" description="Helical" evidence="1">
    <location>
        <begin position="27"/>
        <end position="45"/>
    </location>
</feature>
<dbReference type="Proteomes" id="UP001528040">
    <property type="component" value="Unassembled WGS sequence"/>
</dbReference>
<keyword evidence="1" id="KW-1133">Transmembrane helix</keyword>
<name>A0ABT4W3X2_9RHOB</name>
<protein>
    <submittedName>
        <fullName evidence="2">Biopolymer transporter ExbB</fullName>
    </submittedName>
</protein>
<evidence type="ECO:0000256" key="1">
    <source>
        <dbReference type="SAM" id="Phobius"/>
    </source>
</evidence>
<keyword evidence="1" id="KW-0472">Membrane</keyword>
<dbReference type="EMBL" id="JAQIIO010000008">
    <property type="protein sequence ID" value="MDA5095220.1"/>
    <property type="molecule type" value="Genomic_DNA"/>
</dbReference>
<evidence type="ECO:0000313" key="3">
    <source>
        <dbReference type="Proteomes" id="UP001528040"/>
    </source>
</evidence>
<feature type="transmembrane region" description="Helical" evidence="1">
    <location>
        <begin position="57"/>
        <end position="78"/>
    </location>
</feature>
<reference evidence="2 3" key="1">
    <citation type="submission" date="2023-01" db="EMBL/GenBank/DDBJ databases">
        <authorList>
            <person name="Yoon J.-W."/>
        </authorList>
    </citation>
    <scope>NUCLEOTIDE SEQUENCE [LARGE SCALE GENOMIC DNA]</scope>
    <source>
        <strain evidence="2 3">KMU-50</strain>
    </source>
</reference>
<organism evidence="2 3">
    <name type="scientific">Aliiroseovarius salicola</name>
    <dbReference type="NCBI Taxonomy" id="3009082"/>
    <lineage>
        <taxon>Bacteria</taxon>
        <taxon>Pseudomonadati</taxon>
        <taxon>Pseudomonadota</taxon>
        <taxon>Alphaproteobacteria</taxon>
        <taxon>Rhodobacterales</taxon>
        <taxon>Paracoccaceae</taxon>
        <taxon>Aliiroseovarius</taxon>
    </lineage>
</organism>
<accession>A0ABT4W3X2</accession>
<comment type="caution">
    <text evidence="2">The sequence shown here is derived from an EMBL/GenBank/DDBJ whole genome shotgun (WGS) entry which is preliminary data.</text>
</comment>